<dbReference type="RefSeq" id="WP_093333342.1">
    <property type="nucleotide sequence ID" value="NZ_FOXP01000006.1"/>
</dbReference>
<evidence type="ECO:0000313" key="13">
    <source>
        <dbReference type="EMBL" id="SFP74342.1"/>
    </source>
</evidence>
<evidence type="ECO:0000256" key="9">
    <source>
        <dbReference type="ARBA" id="ARBA00025772"/>
    </source>
</evidence>
<keyword evidence="14" id="KW-1185">Reference proteome</keyword>
<dbReference type="GO" id="GO:0015627">
    <property type="term" value="C:type II protein secretion system complex"/>
    <property type="evidence" value="ECO:0007669"/>
    <property type="project" value="InterPro"/>
</dbReference>
<evidence type="ECO:0000256" key="2">
    <source>
        <dbReference type="ARBA" id="ARBA00021549"/>
    </source>
</evidence>
<evidence type="ECO:0000256" key="4">
    <source>
        <dbReference type="ARBA" id="ARBA00022481"/>
    </source>
</evidence>
<keyword evidence="7 11" id="KW-1133">Transmembrane helix</keyword>
<dbReference type="Pfam" id="PF07963">
    <property type="entry name" value="N_methyl"/>
    <property type="match status" value="1"/>
</dbReference>
<dbReference type="InterPro" id="IPR002416">
    <property type="entry name" value="T2SS_protein-GspH"/>
</dbReference>
<keyword evidence="8 11" id="KW-0472">Membrane</keyword>
<feature type="domain" description="General secretion pathway GspH" evidence="12">
    <location>
        <begin position="67"/>
        <end position="166"/>
    </location>
</feature>
<dbReference type="NCBIfam" id="TIGR02532">
    <property type="entry name" value="IV_pilin_GFxxxE"/>
    <property type="match status" value="1"/>
</dbReference>
<dbReference type="STRING" id="634430.SAMN04488241_106153"/>
<dbReference type="InterPro" id="IPR045584">
    <property type="entry name" value="Pilin-like"/>
</dbReference>
<proteinExistence type="inferred from homology"/>
<dbReference type="Gene3D" id="3.30.700.10">
    <property type="entry name" value="Glycoprotein, Type 4 Pilin"/>
    <property type="match status" value="1"/>
</dbReference>
<evidence type="ECO:0000313" key="14">
    <source>
        <dbReference type="Proteomes" id="UP000199586"/>
    </source>
</evidence>
<protein>
    <recommendedName>
        <fullName evidence="2">Type II secretion system protein H</fullName>
    </recommendedName>
    <alternativeName>
        <fullName evidence="10">General secretion pathway protein H</fullName>
    </alternativeName>
</protein>
<keyword evidence="6 11" id="KW-0812">Transmembrane</keyword>
<comment type="similarity">
    <text evidence="9">Belongs to the GSP H family.</text>
</comment>
<dbReference type="AlphaFoldDB" id="A0A1I5SU98"/>
<evidence type="ECO:0000256" key="8">
    <source>
        <dbReference type="ARBA" id="ARBA00023136"/>
    </source>
</evidence>
<organism evidence="13 14">
    <name type="scientific">Sphingomonas rubra</name>
    <dbReference type="NCBI Taxonomy" id="634430"/>
    <lineage>
        <taxon>Bacteria</taxon>
        <taxon>Pseudomonadati</taxon>
        <taxon>Pseudomonadota</taxon>
        <taxon>Alphaproteobacteria</taxon>
        <taxon>Sphingomonadales</taxon>
        <taxon>Sphingomonadaceae</taxon>
        <taxon>Sphingomonas</taxon>
    </lineage>
</organism>
<keyword evidence="4" id="KW-0488">Methylation</keyword>
<evidence type="ECO:0000256" key="7">
    <source>
        <dbReference type="ARBA" id="ARBA00022989"/>
    </source>
</evidence>
<dbReference type="InterPro" id="IPR022346">
    <property type="entry name" value="T2SS_GspH"/>
</dbReference>
<dbReference type="GO" id="GO:0005886">
    <property type="term" value="C:plasma membrane"/>
    <property type="evidence" value="ECO:0007669"/>
    <property type="project" value="UniProtKB-SubCell"/>
</dbReference>
<evidence type="ECO:0000256" key="11">
    <source>
        <dbReference type="SAM" id="Phobius"/>
    </source>
</evidence>
<evidence type="ECO:0000256" key="6">
    <source>
        <dbReference type="ARBA" id="ARBA00022692"/>
    </source>
</evidence>
<dbReference type="GO" id="GO:0015628">
    <property type="term" value="P:protein secretion by the type II secretion system"/>
    <property type="evidence" value="ECO:0007669"/>
    <property type="project" value="InterPro"/>
</dbReference>
<dbReference type="InterPro" id="IPR012902">
    <property type="entry name" value="N_methyl_site"/>
</dbReference>
<dbReference type="SUPFAM" id="SSF54523">
    <property type="entry name" value="Pili subunits"/>
    <property type="match status" value="1"/>
</dbReference>
<reference evidence="13 14" key="1">
    <citation type="submission" date="2016-10" db="EMBL/GenBank/DDBJ databases">
        <authorList>
            <person name="de Groot N.N."/>
        </authorList>
    </citation>
    <scope>NUCLEOTIDE SEQUENCE [LARGE SCALE GENOMIC DNA]</scope>
    <source>
        <strain evidence="13 14">CGMCC 1.9113</strain>
    </source>
</reference>
<evidence type="ECO:0000256" key="3">
    <source>
        <dbReference type="ARBA" id="ARBA00022475"/>
    </source>
</evidence>
<name>A0A1I5SU98_9SPHN</name>
<dbReference type="Pfam" id="PF12019">
    <property type="entry name" value="GspH"/>
    <property type="match status" value="1"/>
</dbReference>
<comment type="subcellular location">
    <subcellularLocation>
        <location evidence="1">Cell inner membrane</location>
        <topology evidence="1">Single-pass membrane protein</topology>
    </subcellularLocation>
</comment>
<sequence>MPISAAGNRSGWVPAGAEAPRRADKARQGGFTLIELMVVVTIIGLASAVAVLAIPDPRGRVLDEGLRFAARARAARDAAIVEARPVSFWVTSGGYGFDRRIAGHWSPVADKPLRVERWNEGTRATLPDPFGRVRVTFDPTGAADRGVDVTLVRDDARALVRVGADGEVRADAQ</sequence>
<keyword evidence="5" id="KW-0997">Cell inner membrane</keyword>
<gene>
    <name evidence="13" type="ORF">SAMN04488241_106153</name>
</gene>
<evidence type="ECO:0000256" key="1">
    <source>
        <dbReference type="ARBA" id="ARBA00004377"/>
    </source>
</evidence>
<evidence type="ECO:0000256" key="10">
    <source>
        <dbReference type="ARBA" id="ARBA00030775"/>
    </source>
</evidence>
<dbReference type="OrthoDB" id="7189369at2"/>
<keyword evidence="3" id="KW-1003">Cell membrane</keyword>
<dbReference type="EMBL" id="FOXP01000006">
    <property type="protein sequence ID" value="SFP74342.1"/>
    <property type="molecule type" value="Genomic_DNA"/>
</dbReference>
<dbReference type="PRINTS" id="PR00885">
    <property type="entry name" value="BCTERIALGSPH"/>
</dbReference>
<dbReference type="Proteomes" id="UP000199586">
    <property type="component" value="Unassembled WGS sequence"/>
</dbReference>
<evidence type="ECO:0000259" key="12">
    <source>
        <dbReference type="Pfam" id="PF12019"/>
    </source>
</evidence>
<feature type="transmembrane region" description="Helical" evidence="11">
    <location>
        <begin position="31"/>
        <end position="54"/>
    </location>
</feature>
<dbReference type="PROSITE" id="PS00409">
    <property type="entry name" value="PROKAR_NTER_METHYL"/>
    <property type="match status" value="1"/>
</dbReference>
<accession>A0A1I5SU98</accession>
<evidence type="ECO:0000256" key="5">
    <source>
        <dbReference type="ARBA" id="ARBA00022519"/>
    </source>
</evidence>